<keyword evidence="3" id="KW-1003">Cell membrane</keyword>
<dbReference type="SUPFAM" id="SSF161098">
    <property type="entry name" value="MetI-like"/>
    <property type="match status" value="1"/>
</dbReference>
<dbReference type="PANTHER" id="PTHR30151">
    <property type="entry name" value="ALKANE SULFONATE ABC TRANSPORTER-RELATED, MEMBRANE SUBUNIT"/>
    <property type="match status" value="1"/>
</dbReference>
<accession>A0A0U1KX08</accession>
<comment type="subcellular location">
    <subcellularLocation>
        <location evidence="1 7">Cell membrane</location>
        <topology evidence="1 7">Multi-pass membrane protein</topology>
    </subcellularLocation>
</comment>
<protein>
    <submittedName>
        <fullName evidence="9">ABC-type nitrate/sulfonate/bicarbonate transport system, permease component</fullName>
    </submittedName>
</protein>
<dbReference type="InterPro" id="IPR035906">
    <property type="entry name" value="MetI-like_sf"/>
</dbReference>
<dbReference type="GO" id="GO:0055085">
    <property type="term" value="P:transmembrane transport"/>
    <property type="evidence" value="ECO:0007669"/>
    <property type="project" value="InterPro"/>
</dbReference>
<evidence type="ECO:0000256" key="4">
    <source>
        <dbReference type="ARBA" id="ARBA00022692"/>
    </source>
</evidence>
<proteinExistence type="inferred from homology"/>
<keyword evidence="2 7" id="KW-0813">Transport</keyword>
<dbReference type="PANTHER" id="PTHR30151:SF0">
    <property type="entry name" value="ABC TRANSPORTER PERMEASE PROTEIN MJ0413-RELATED"/>
    <property type="match status" value="1"/>
</dbReference>
<evidence type="ECO:0000256" key="2">
    <source>
        <dbReference type="ARBA" id="ARBA00022448"/>
    </source>
</evidence>
<evidence type="ECO:0000256" key="1">
    <source>
        <dbReference type="ARBA" id="ARBA00004651"/>
    </source>
</evidence>
<dbReference type="Gene3D" id="1.10.3720.10">
    <property type="entry name" value="MetI-like"/>
    <property type="match status" value="1"/>
</dbReference>
<keyword evidence="4 7" id="KW-0812">Transmembrane</keyword>
<dbReference type="EMBL" id="CTRP01000003">
    <property type="protein sequence ID" value="CQR71204.1"/>
    <property type="molecule type" value="Genomic_DNA"/>
</dbReference>
<dbReference type="Pfam" id="PF00528">
    <property type="entry name" value="BPD_transp_1"/>
    <property type="match status" value="1"/>
</dbReference>
<comment type="similarity">
    <text evidence="7">Belongs to the binding-protein-dependent transport system permease family.</text>
</comment>
<dbReference type="Proteomes" id="UP000049855">
    <property type="component" value="Unassembled WGS sequence"/>
</dbReference>
<evidence type="ECO:0000256" key="7">
    <source>
        <dbReference type="RuleBase" id="RU363032"/>
    </source>
</evidence>
<evidence type="ECO:0000256" key="6">
    <source>
        <dbReference type="ARBA" id="ARBA00023136"/>
    </source>
</evidence>
<reference evidence="10" key="1">
    <citation type="submission" date="2015-03" db="EMBL/GenBank/DDBJ databases">
        <authorList>
            <person name="Nijsse Bart"/>
        </authorList>
    </citation>
    <scope>NUCLEOTIDE SEQUENCE [LARGE SCALE GENOMIC DNA]</scope>
</reference>
<evidence type="ECO:0000256" key="3">
    <source>
        <dbReference type="ARBA" id="ARBA00022475"/>
    </source>
</evidence>
<name>A0A0U1KX08_9FIRM</name>
<sequence>MVKFVKDYSGVIAIGTCLLIGYILLTDVFGVLSTFLFPSIFKVIKLFPQYIGQLLTGLISSLFLLVTAYVLAAISAITLGTMIGLKSGLRKNVTPYIYAFSAVPVPLLTPYAINLFPTFQAASIFLIWLAAFWVILGTTIGAVMSIDKRYLETASILEMPEAERLFKIVLPAASPSILVGCSIALTLSFMMLAVAEMFGAKSGMAYFVQYYSDFAKFDVVMLGFLFTSAVLVLIMYIFDTIKHRILHWTINN</sequence>
<feature type="transmembrane region" description="Helical" evidence="7">
    <location>
        <begin position="57"/>
        <end position="83"/>
    </location>
</feature>
<keyword evidence="6 7" id="KW-0472">Membrane</keyword>
<evidence type="ECO:0000256" key="5">
    <source>
        <dbReference type="ARBA" id="ARBA00022989"/>
    </source>
</evidence>
<gene>
    <name evidence="9" type="ORF">SpAn4DRAFT_2182</name>
</gene>
<feature type="transmembrane region" description="Helical" evidence="7">
    <location>
        <begin position="125"/>
        <end position="147"/>
    </location>
</feature>
<dbReference type="CDD" id="cd06261">
    <property type="entry name" value="TM_PBP2"/>
    <property type="match status" value="1"/>
</dbReference>
<dbReference type="RefSeq" id="WP_021169908.1">
    <property type="nucleotide sequence ID" value="NZ_CTRP01000003.1"/>
</dbReference>
<evidence type="ECO:0000313" key="10">
    <source>
        <dbReference type="Proteomes" id="UP000049855"/>
    </source>
</evidence>
<feature type="transmembrane region" description="Helical" evidence="7">
    <location>
        <begin position="168"/>
        <end position="194"/>
    </location>
</feature>
<feature type="transmembrane region" description="Helical" evidence="7">
    <location>
        <begin position="12"/>
        <end position="37"/>
    </location>
</feature>
<feature type="transmembrane region" description="Helical" evidence="7">
    <location>
        <begin position="214"/>
        <end position="238"/>
    </location>
</feature>
<feature type="domain" description="ABC transmembrane type-1" evidence="8">
    <location>
        <begin position="58"/>
        <end position="238"/>
    </location>
</feature>
<evidence type="ECO:0000259" key="8">
    <source>
        <dbReference type="PROSITE" id="PS50928"/>
    </source>
</evidence>
<evidence type="ECO:0000313" key="9">
    <source>
        <dbReference type="EMBL" id="CQR71204.1"/>
    </source>
</evidence>
<keyword evidence="10" id="KW-1185">Reference proteome</keyword>
<feature type="transmembrane region" description="Helical" evidence="7">
    <location>
        <begin position="95"/>
        <end position="113"/>
    </location>
</feature>
<dbReference type="InterPro" id="IPR000515">
    <property type="entry name" value="MetI-like"/>
</dbReference>
<organism evidence="9 10">
    <name type="scientific">Sporomusa ovata</name>
    <dbReference type="NCBI Taxonomy" id="2378"/>
    <lineage>
        <taxon>Bacteria</taxon>
        <taxon>Bacillati</taxon>
        <taxon>Bacillota</taxon>
        <taxon>Negativicutes</taxon>
        <taxon>Selenomonadales</taxon>
        <taxon>Sporomusaceae</taxon>
        <taxon>Sporomusa</taxon>
    </lineage>
</organism>
<dbReference type="AlphaFoldDB" id="A0A0U1KX08"/>
<dbReference type="GO" id="GO:0005886">
    <property type="term" value="C:plasma membrane"/>
    <property type="evidence" value="ECO:0007669"/>
    <property type="project" value="UniProtKB-SubCell"/>
</dbReference>
<keyword evidence="5 7" id="KW-1133">Transmembrane helix</keyword>
<dbReference type="PROSITE" id="PS50928">
    <property type="entry name" value="ABC_TM1"/>
    <property type="match status" value="1"/>
</dbReference>